<evidence type="ECO:0000313" key="1">
    <source>
        <dbReference type="EMBL" id="EOO23826.1"/>
    </source>
</evidence>
<evidence type="ECO:0000313" key="2">
    <source>
        <dbReference type="Proteomes" id="UP000014018"/>
    </source>
</evidence>
<name>A0A9W5PJE0_BACCE</name>
<gene>
    <name evidence="1" type="ORF">IIU_06925</name>
</gene>
<accession>A0A9W5PJE0</accession>
<sequence length="173" mass="20243">MVIYDMVFYVKNKKIGSNYLCENTPYYLKHFLTDKHITIENKEGSDLIRKDFIRLTNDSEIGHTVTVEKICIGYGSLDYCFRLKVSNPSQNGYDYITKNTIGRLYLYLDNVENATYWNLQTISENICTTITTKDTNSSWSTLSKHNRDWVLTQMKRASEVILSDYWVFKIPEG</sequence>
<dbReference type="AlphaFoldDB" id="A0A9W5PJE0"/>
<comment type="caution">
    <text evidence="1">The sequence shown here is derived from an EMBL/GenBank/DDBJ whole genome shotgun (WGS) entry which is preliminary data.</text>
</comment>
<protein>
    <submittedName>
        <fullName evidence="1">Uncharacterized protein</fullName>
    </submittedName>
</protein>
<proteinExistence type="predicted"/>
<dbReference type="EMBL" id="AHFB01000185">
    <property type="protein sequence ID" value="EOO23826.1"/>
    <property type="molecule type" value="Genomic_DNA"/>
</dbReference>
<dbReference type="Proteomes" id="UP000014018">
    <property type="component" value="Unassembled WGS sequence"/>
</dbReference>
<organism evidence="1 2">
    <name type="scientific">Bacillus cereus VD133</name>
    <dbReference type="NCBI Taxonomy" id="1053233"/>
    <lineage>
        <taxon>Bacteria</taxon>
        <taxon>Bacillati</taxon>
        <taxon>Bacillota</taxon>
        <taxon>Bacilli</taxon>
        <taxon>Bacillales</taxon>
        <taxon>Bacillaceae</taxon>
        <taxon>Bacillus</taxon>
        <taxon>Bacillus cereus group</taxon>
    </lineage>
</organism>
<reference evidence="1 2" key="1">
    <citation type="submission" date="2012-12" db="EMBL/GenBank/DDBJ databases">
        <title>The Genome Sequence of Bacillus cereus VD133.</title>
        <authorList>
            <consortium name="The Broad Institute Genome Sequencing Platform"/>
            <consortium name="The Broad Institute Genome Sequencing Center for Infectious Disease"/>
            <person name="Feldgarden M."/>
            <person name="Van der Auwera G.A."/>
            <person name="Mahillon J."/>
            <person name="Duprez V."/>
            <person name="Timmery S."/>
            <person name="Mattelet C."/>
            <person name="Dierick K."/>
            <person name="Sun M."/>
            <person name="Yu Z."/>
            <person name="Zhu L."/>
            <person name="Hu X."/>
            <person name="Shank E.B."/>
            <person name="Swiecicka I."/>
            <person name="Hansen B.M."/>
            <person name="Andrup L."/>
            <person name="Walker B."/>
            <person name="Young S.K."/>
            <person name="Zeng Q."/>
            <person name="Gargeya S."/>
            <person name="Fitzgerald M."/>
            <person name="Haas B."/>
            <person name="Abouelleil A."/>
            <person name="Alvarado L."/>
            <person name="Arachchi H.M."/>
            <person name="Berlin A.M."/>
            <person name="Chapman S.B."/>
            <person name="Dewar J."/>
            <person name="Goldberg J."/>
            <person name="Griggs A."/>
            <person name="Gujja S."/>
            <person name="Hansen M."/>
            <person name="Howarth C."/>
            <person name="Imamovic A."/>
            <person name="Larimer J."/>
            <person name="McCowan C."/>
            <person name="Murphy C."/>
            <person name="Neiman D."/>
            <person name="Pearson M."/>
            <person name="Priest M."/>
            <person name="Roberts A."/>
            <person name="Saif S."/>
            <person name="Shea T."/>
            <person name="Sisk P."/>
            <person name="Sykes S."/>
            <person name="Wortman J."/>
            <person name="Nusbaum C."/>
            <person name="Birren B."/>
        </authorList>
    </citation>
    <scope>NUCLEOTIDE SEQUENCE [LARGE SCALE GENOMIC DNA]</scope>
    <source>
        <strain evidence="1 2">VD133</strain>
    </source>
</reference>